<name>A0ABX5ZTP0_STRTE</name>
<dbReference type="InterPro" id="IPR006674">
    <property type="entry name" value="HD_domain"/>
</dbReference>
<dbReference type="Gene3D" id="1.10.3210.10">
    <property type="entry name" value="Hypothetical protein af1432"/>
    <property type="match status" value="1"/>
</dbReference>
<evidence type="ECO:0000313" key="3">
    <source>
        <dbReference type="Proteomes" id="UP000324308"/>
    </source>
</evidence>
<dbReference type="Proteomes" id="UP000324308">
    <property type="component" value="Chromosome"/>
</dbReference>
<sequence>MTRTTLDALPVPDGATAAAALEVAAAHYSPAMLQHAQRSYLWAAARGTADGIPFDPELLYVAALFHDIALVPVFDSHTVAFEEAGGQVAAVFAAGAGWPAARRTRLAEVIVRHMWPEVEVSADPEGHLLARATATEIVGREADSYPAAFRAEVLERHPRLGLAGEFLPCFEAQAARKPESSAAGAVRSGLAVRVAANPLDSLT</sequence>
<gene>
    <name evidence="2" type="ORF">F3L20_19915</name>
</gene>
<dbReference type="PANTHER" id="PTHR35569:SF1">
    <property type="entry name" value="CYANAMIDE HYDRATASE DDI2-RELATED"/>
    <property type="match status" value="1"/>
</dbReference>
<accession>A0ABX5ZTP0</accession>
<dbReference type="Pfam" id="PF01966">
    <property type="entry name" value="HD"/>
    <property type="match status" value="1"/>
</dbReference>
<feature type="domain" description="HD" evidence="1">
    <location>
        <begin position="45"/>
        <end position="83"/>
    </location>
</feature>
<proteinExistence type="predicted"/>
<dbReference type="PANTHER" id="PTHR35569">
    <property type="entry name" value="CYANAMIDE HYDRATASE DDI2-RELATED"/>
    <property type="match status" value="1"/>
</dbReference>
<reference evidence="2 3" key="1">
    <citation type="submission" date="2019-09" db="EMBL/GenBank/DDBJ databases">
        <title>Draft genome sequence of the Ebosin-producing strain Streptomyces sp. 139.</title>
        <authorList>
            <person name="Ai L."/>
            <person name="Geng M."/>
            <person name="Ma M."/>
            <person name="Bai L."/>
        </authorList>
    </citation>
    <scope>NUCLEOTIDE SEQUENCE [LARGE SCALE GENOMIC DNA]</scope>
    <source>
        <strain evidence="2 3">139</strain>
    </source>
</reference>
<evidence type="ECO:0000259" key="1">
    <source>
        <dbReference type="Pfam" id="PF01966"/>
    </source>
</evidence>
<dbReference type="SUPFAM" id="SSF109604">
    <property type="entry name" value="HD-domain/PDEase-like"/>
    <property type="match status" value="1"/>
</dbReference>
<dbReference type="RefSeq" id="WP_150155518.1">
    <property type="nucleotide sequence ID" value="NZ_CP043959.1"/>
</dbReference>
<protein>
    <submittedName>
        <fullName evidence="2">HD domain-containing protein</fullName>
    </submittedName>
</protein>
<keyword evidence="3" id="KW-1185">Reference proteome</keyword>
<evidence type="ECO:0000313" key="2">
    <source>
        <dbReference type="EMBL" id="QER87803.1"/>
    </source>
</evidence>
<organism evidence="2 3">
    <name type="scientific">Streptomyces tendae</name>
    <dbReference type="NCBI Taxonomy" id="1932"/>
    <lineage>
        <taxon>Bacteria</taxon>
        <taxon>Bacillati</taxon>
        <taxon>Actinomycetota</taxon>
        <taxon>Actinomycetes</taxon>
        <taxon>Kitasatosporales</taxon>
        <taxon>Streptomycetaceae</taxon>
        <taxon>Streptomyces</taxon>
    </lineage>
</organism>
<dbReference type="EMBL" id="CP043959">
    <property type="protein sequence ID" value="QER87803.1"/>
    <property type="molecule type" value="Genomic_DNA"/>
</dbReference>